<keyword evidence="2" id="KW-1185">Reference proteome</keyword>
<accession>A0A6L6X6D2</accession>
<evidence type="ECO:0008006" key="3">
    <source>
        <dbReference type="Google" id="ProtNLM"/>
    </source>
</evidence>
<name>A0A6L6X6D2_9ACTN</name>
<comment type="caution">
    <text evidence="1">The sequence shown here is derived from an EMBL/GenBank/DDBJ whole genome shotgun (WGS) entry which is preliminary data.</text>
</comment>
<gene>
    <name evidence="1" type="ORF">GPA10_32115</name>
</gene>
<dbReference type="Proteomes" id="UP000483802">
    <property type="component" value="Unassembled WGS sequence"/>
</dbReference>
<dbReference type="RefSeq" id="WP_157168552.1">
    <property type="nucleotide sequence ID" value="NZ_WPNZ01000023.1"/>
</dbReference>
<sequence length="184" mass="20913">MTTQAALTAAQLRADLDSCPAGASGWKRFEEVALDALSYLFVPPLRPPTPQAHTYSNVERRDAVFPNRHLDPSSNWGIFRQDLEARMIAVEFKNYDKTGIGREEVDQTANYLRRPWGRLALLCTNVEPSKSAHIRRNSIFSDDKKAILFITKADLGEMLDMKDRGEDPSDLIMDIYEAFLIQHE</sequence>
<protein>
    <recommendedName>
        <fullName evidence="3">Restriction endonuclease</fullName>
    </recommendedName>
</protein>
<proteinExistence type="predicted"/>
<dbReference type="EMBL" id="WPNZ01000023">
    <property type="protein sequence ID" value="MVO89277.1"/>
    <property type="molecule type" value="Genomic_DNA"/>
</dbReference>
<organism evidence="1 2">
    <name type="scientific">Streptomyces typhae</name>
    <dbReference type="NCBI Taxonomy" id="2681492"/>
    <lineage>
        <taxon>Bacteria</taxon>
        <taxon>Bacillati</taxon>
        <taxon>Actinomycetota</taxon>
        <taxon>Actinomycetes</taxon>
        <taxon>Kitasatosporales</taxon>
        <taxon>Streptomycetaceae</taxon>
        <taxon>Streptomyces</taxon>
    </lineage>
</organism>
<reference evidence="1 2" key="1">
    <citation type="submission" date="2019-11" db="EMBL/GenBank/DDBJ databases">
        <title>Streptomyces typhae sp. nov., a novel endophytic actinomycete isolated from the root of cattail pollen (Typha angustifolia L.).</title>
        <authorList>
            <person name="Peng C."/>
        </authorList>
    </citation>
    <scope>NUCLEOTIDE SEQUENCE [LARGE SCALE GENOMIC DNA]</scope>
    <source>
        <strain evidence="2">p1417</strain>
    </source>
</reference>
<dbReference type="AlphaFoldDB" id="A0A6L6X6D2"/>
<evidence type="ECO:0000313" key="1">
    <source>
        <dbReference type="EMBL" id="MVO89277.1"/>
    </source>
</evidence>
<evidence type="ECO:0000313" key="2">
    <source>
        <dbReference type="Proteomes" id="UP000483802"/>
    </source>
</evidence>